<dbReference type="Proteomes" id="UP001501035">
    <property type="component" value="Unassembled WGS sequence"/>
</dbReference>
<proteinExistence type="predicted"/>
<organism evidence="2 3">
    <name type="scientific">Gordonia defluvii</name>
    <dbReference type="NCBI Taxonomy" id="283718"/>
    <lineage>
        <taxon>Bacteria</taxon>
        <taxon>Bacillati</taxon>
        <taxon>Actinomycetota</taxon>
        <taxon>Actinomycetes</taxon>
        <taxon>Mycobacteriales</taxon>
        <taxon>Gordoniaceae</taxon>
        <taxon>Gordonia</taxon>
    </lineage>
</organism>
<sequence length="593" mass="63521">MLPPDSRTTLLRQLEPPPGAKIEHLVGTTFTLDLESALLPCLALAGSANADKADAVETVAAIRASIGKVDIFHQVGHIGVPQNRSPLYSLLEDSIHGIGRTKGLFHPKLWLGAYRGEGGEEIYRLIILSRNLTKDRSWDVALSLDGQLTNSRIAGNAPLQNLLDYLLDASATPIDGERRARLTDLGKRLQKVKWELPARATDIAFHVYGLPRRTKPTPDFSGYKHLLVSPFLNDAGLQHLTEGRKGPLTVVSRQEALNCLSEDAAESVDTAYVVSANAGLPGEEDDSSTLGSTLLDTLHAKLYAVERSKVAAHLFIGSANATDAAFNRNVEILVELTGPPKLFGVDALVGGEGFGPILELAEIESDTAETDEEQEDLDRYVRTIAGVSLVATLSRSDDEGATLAVTSEEPLPTFDADVSLSLSLLTVPSKQEQVLPASPVDVVFGDLKLSDVTAFVVIEAQRGGRRSRSVVKAELIGDDSGRLDSIVTDQLDGPEAFRRLLALILAFGGLPTDQDGALGETEGAGTGNWSQYDQGLFELIMRSSVSNREGLEYLAGIVSSIIDGKDPNNVLPEGFVPLWEAVAAATDLKVGKQ</sequence>
<dbReference type="InterPro" id="IPR059166">
    <property type="entry name" value="PLD-like_cat"/>
</dbReference>
<evidence type="ECO:0000313" key="3">
    <source>
        <dbReference type="Proteomes" id="UP001501035"/>
    </source>
</evidence>
<keyword evidence="3" id="KW-1185">Reference proteome</keyword>
<accession>A0ABP6LKR8</accession>
<evidence type="ECO:0000313" key="2">
    <source>
        <dbReference type="EMBL" id="GAA3043372.1"/>
    </source>
</evidence>
<dbReference type="Gene3D" id="3.30.870.10">
    <property type="entry name" value="Endonuclease Chain A"/>
    <property type="match status" value="1"/>
</dbReference>
<feature type="domain" description="PLD phosphodiesterase" evidence="1">
    <location>
        <begin position="294"/>
        <end position="325"/>
    </location>
</feature>
<dbReference type="CDD" id="cd09176">
    <property type="entry name" value="PLDc_unchar6"/>
    <property type="match status" value="1"/>
</dbReference>
<dbReference type="InterPro" id="IPR001736">
    <property type="entry name" value="PLipase_D/transphosphatidylase"/>
</dbReference>
<gene>
    <name evidence="2" type="ORF">GCM10010528_23670</name>
</gene>
<evidence type="ECO:0000259" key="1">
    <source>
        <dbReference type="PROSITE" id="PS50035"/>
    </source>
</evidence>
<dbReference type="PROSITE" id="PS50035">
    <property type="entry name" value="PLD"/>
    <property type="match status" value="1"/>
</dbReference>
<reference evidence="3" key="1">
    <citation type="journal article" date="2019" name="Int. J. Syst. Evol. Microbiol.">
        <title>The Global Catalogue of Microorganisms (GCM) 10K type strain sequencing project: providing services to taxonomists for standard genome sequencing and annotation.</title>
        <authorList>
            <consortium name="The Broad Institute Genomics Platform"/>
            <consortium name="The Broad Institute Genome Sequencing Center for Infectious Disease"/>
            <person name="Wu L."/>
            <person name="Ma J."/>
        </authorList>
    </citation>
    <scope>NUCLEOTIDE SEQUENCE [LARGE SCALE GENOMIC DNA]</scope>
    <source>
        <strain evidence="3">JCM 14234</strain>
    </source>
</reference>
<name>A0ABP6LKR8_9ACTN</name>
<comment type="caution">
    <text evidence="2">The sequence shown here is derived from an EMBL/GenBank/DDBJ whole genome shotgun (WGS) entry which is preliminary data.</text>
</comment>
<protein>
    <submittedName>
        <fullName evidence="2">Phospholipase D family protein</fullName>
    </submittedName>
</protein>
<dbReference type="EMBL" id="BAAAVS010000049">
    <property type="protein sequence ID" value="GAA3043372.1"/>
    <property type="molecule type" value="Genomic_DNA"/>
</dbReference>
<dbReference type="RefSeq" id="WP_344716803.1">
    <property type="nucleotide sequence ID" value="NZ_BAAAVS010000049.1"/>
</dbReference>
<dbReference type="SUPFAM" id="SSF56024">
    <property type="entry name" value="Phospholipase D/nuclease"/>
    <property type="match status" value="1"/>
</dbReference>